<dbReference type="eggNOG" id="COG2304">
    <property type="taxonomic scope" value="Bacteria"/>
</dbReference>
<feature type="transmembrane region" description="Helical" evidence="5">
    <location>
        <begin position="308"/>
        <end position="327"/>
    </location>
</feature>
<dbReference type="PATRIC" id="fig|907348.3.peg.2337"/>
<keyword evidence="8" id="KW-1185">Reference proteome</keyword>
<dbReference type="RefSeq" id="WP_002705833.1">
    <property type="nucleotide sequence ID" value="NZ_AGRW01000052.1"/>
</dbReference>
<feature type="domain" description="VWFA" evidence="6">
    <location>
        <begin position="91"/>
        <end position="290"/>
    </location>
</feature>
<accession>H7EN24</accession>
<proteinExistence type="predicted"/>
<evidence type="ECO:0000256" key="4">
    <source>
        <dbReference type="ARBA" id="ARBA00023136"/>
    </source>
</evidence>
<evidence type="ECO:0000313" key="7">
    <source>
        <dbReference type="EMBL" id="EIC01088.1"/>
    </source>
</evidence>
<dbReference type="EMBL" id="AGRW01000052">
    <property type="protein sequence ID" value="EIC01088.1"/>
    <property type="molecule type" value="Genomic_DNA"/>
</dbReference>
<dbReference type="Pfam" id="PF13519">
    <property type="entry name" value="VWA_2"/>
    <property type="match status" value="1"/>
</dbReference>
<dbReference type="PANTHER" id="PTHR22550">
    <property type="entry name" value="SPORE GERMINATION PROTEIN"/>
    <property type="match status" value="1"/>
</dbReference>
<organism evidence="7 8">
    <name type="scientific">Treponema saccharophilum DSM 2985</name>
    <dbReference type="NCBI Taxonomy" id="907348"/>
    <lineage>
        <taxon>Bacteria</taxon>
        <taxon>Pseudomonadati</taxon>
        <taxon>Spirochaetota</taxon>
        <taxon>Spirochaetia</taxon>
        <taxon>Spirochaetales</taxon>
        <taxon>Treponemataceae</taxon>
        <taxon>Treponema</taxon>
    </lineage>
</organism>
<feature type="transmembrane region" description="Helical" evidence="5">
    <location>
        <begin position="48"/>
        <end position="73"/>
    </location>
</feature>
<gene>
    <name evidence="7" type="ORF">TresaDRAFT_0913</name>
</gene>
<dbReference type="InterPro" id="IPR050768">
    <property type="entry name" value="UPF0353/GerABKA_families"/>
</dbReference>
<dbReference type="SMART" id="SM00327">
    <property type="entry name" value="VWA"/>
    <property type="match status" value="1"/>
</dbReference>
<dbReference type="AlphaFoldDB" id="H7EN24"/>
<evidence type="ECO:0000256" key="1">
    <source>
        <dbReference type="ARBA" id="ARBA00022475"/>
    </source>
</evidence>
<evidence type="ECO:0000256" key="5">
    <source>
        <dbReference type="SAM" id="Phobius"/>
    </source>
</evidence>
<evidence type="ECO:0000313" key="8">
    <source>
        <dbReference type="Proteomes" id="UP000003571"/>
    </source>
</evidence>
<dbReference type="InterPro" id="IPR036465">
    <property type="entry name" value="vWFA_dom_sf"/>
</dbReference>
<keyword evidence="1" id="KW-1003">Cell membrane</keyword>
<evidence type="ECO:0000259" key="6">
    <source>
        <dbReference type="PROSITE" id="PS50234"/>
    </source>
</evidence>
<dbReference type="PROSITE" id="PS50234">
    <property type="entry name" value="VWFA"/>
    <property type="match status" value="1"/>
</dbReference>
<dbReference type="PANTHER" id="PTHR22550:SF5">
    <property type="entry name" value="LEUCINE ZIPPER PROTEIN 4"/>
    <property type="match status" value="1"/>
</dbReference>
<keyword evidence="2 5" id="KW-0812">Transmembrane</keyword>
<keyword evidence="3 5" id="KW-1133">Transmembrane helix</keyword>
<comment type="caution">
    <text evidence="7">The sequence shown here is derived from an EMBL/GenBank/DDBJ whole genome shotgun (WGS) entry which is preliminary data.</text>
</comment>
<name>H7EN24_9SPIR</name>
<dbReference type="Proteomes" id="UP000003571">
    <property type="component" value="Unassembled WGS sequence"/>
</dbReference>
<dbReference type="Gene3D" id="3.40.50.410">
    <property type="entry name" value="von Willebrand factor, type A domain"/>
    <property type="match status" value="1"/>
</dbReference>
<evidence type="ECO:0000256" key="3">
    <source>
        <dbReference type="ARBA" id="ARBA00022989"/>
    </source>
</evidence>
<protein>
    <submittedName>
        <fullName evidence="7">von Willebrand factor type A</fullName>
    </submittedName>
</protein>
<reference evidence="7 8" key="1">
    <citation type="submission" date="2011-09" db="EMBL/GenBank/DDBJ databases">
        <title>The draft genome of Treponema saccharophilum DSM 2985.</title>
        <authorList>
            <consortium name="US DOE Joint Genome Institute (JGI-PGF)"/>
            <person name="Lucas S."/>
            <person name="Copeland A."/>
            <person name="Lapidus A."/>
            <person name="Glavina del Rio T."/>
            <person name="Dalin E."/>
            <person name="Tice H."/>
            <person name="Bruce D."/>
            <person name="Goodwin L."/>
            <person name="Pitluck S."/>
            <person name="Peters L."/>
            <person name="Kyrpides N."/>
            <person name="Mavromatis K."/>
            <person name="Ivanova N."/>
            <person name="Markowitz V."/>
            <person name="Cheng J.-F."/>
            <person name="Hugenholtz P."/>
            <person name="Woyke T."/>
            <person name="Wu D."/>
            <person name="Gronow S."/>
            <person name="Wellnitz S."/>
            <person name="Brambilla E."/>
            <person name="Klenk H.-P."/>
            <person name="Eisen J.A."/>
        </authorList>
    </citation>
    <scope>NUCLEOTIDE SEQUENCE [LARGE SCALE GENOMIC DNA]</scope>
    <source>
        <strain evidence="7 8">DSM 2985</strain>
    </source>
</reference>
<evidence type="ECO:0000256" key="2">
    <source>
        <dbReference type="ARBA" id="ARBA00022692"/>
    </source>
</evidence>
<dbReference type="STRING" id="907348.TresaDRAFT_0913"/>
<dbReference type="SUPFAM" id="SSF53300">
    <property type="entry name" value="vWA-like"/>
    <property type="match status" value="1"/>
</dbReference>
<dbReference type="InterPro" id="IPR002035">
    <property type="entry name" value="VWF_A"/>
</dbReference>
<keyword evidence="4 5" id="KW-0472">Membrane</keyword>
<sequence length="336" mass="36268">MVFQNPAAFLFILVVPLLFALRKAGFFRKFSIPLTLSDWGGAAFSWRGRLAAFLSFFSGALMLFGYIALVVAFSDPVVRHHEKVFTSRGTEILFVVDTSPSMAARDIPYLNSTINRLDAARLGIKTLVEAEKGATFALVAMASEAVSVVPPTCDHDVFLDRLDSLKIGALGDGSAIGTGLCSAVYHLVATSAPRKCIVLVTDGENNAGSIHPETAAALADENGISVYVLGIGTRGTVLVEYVDPNTGDVRSGLYESDFDRGALERIASAAGGRYFGIETIPSLSESLSSIAGRERVIQNFHIRTVEELFYHKFLVASAVLFMAGWFVRRVCLSEIL</sequence>